<dbReference type="EMBL" id="LYPC01000012">
    <property type="protein sequence ID" value="OCT15953.1"/>
    <property type="molecule type" value="Genomic_DNA"/>
</dbReference>
<protein>
    <submittedName>
        <fullName evidence="1">Uncharacterized protein</fullName>
    </submittedName>
</protein>
<dbReference type="RefSeq" id="WP_065851457.1">
    <property type="nucleotide sequence ID" value="NZ_LYPC01000012.1"/>
</dbReference>
<comment type="caution">
    <text evidence="1">The sequence shown here is derived from an EMBL/GenBank/DDBJ whole genome shotgun (WGS) entry which is preliminary data.</text>
</comment>
<sequence length="185" mass="19746">MARLSIVGNIYVNSVGSSSTVHFGDNVNAALQTRVFAVQREVPIYYGNEGSFAAYNFYQRPFPIPQPPEPFTMCVDNLGCYITVRNVRIIGIAASSLFLIGSNRITSSETRVKNIRQFVTDKPGPKHQTTFVQTGQPDTIGNVPMAAAGATPMPTPTPGKTNPPKLVFVTQQTSPAGAGASAVQG</sequence>
<dbReference type="Pfam" id="PF10970">
    <property type="entry name" value="GerPE"/>
    <property type="match status" value="1"/>
</dbReference>
<keyword evidence="2" id="KW-1185">Reference proteome</keyword>
<reference evidence="2" key="1">
    <citation type="submission" date="2016-05" db="EMBL/GenBank/DDBJ databases">
        <title>Paenibacillus oryzae. sp. nov., isolated from the rice root.</title>
        <authorList>
            <person name="Zhang J."/>
            <person name="Zhang X."/>
        </authorList>
    </citation>
    <scope>NUCLEOTIDE SEQUENCE [LARGE SCALE GENOMIC DNA]</scope>
    <source>
        <strain evidence="2">KCTC13222</strain>
    </source>
</reference>
<evidence type="ECO:0000313" key="1">
    <source>
        <dbReference type="EMBL" id="OCT15953.1"/>
    </source>
</evidence>
<gene>
    <name evidence="1" type="ORF">A8709_10050</name>
</gene>
<dbReference type="AlphaFoldDB" id="A0A1C1A5X0"/>
<evidence type="ECO:0000313" key="2">
    <source>
        <dbReference type="Proteomes" id="UP000093309"/>
    </source>
</evidence>
<dbReference type="STRING" id="512399.A8709_10050"/>
<proteinExistence type="predicted"/>
<dbReference type="OrthoDB" id="2599887at2"/>
<accession>A0A1C1A5X0</accession>
<name>A0A1C1A5X0_9BACL</name>
<organism evidence="1 2">
    <name type="scientific">Paenibacillus pectinilyticus</name>
    <dbReference type="NCBI Taxonomy" id="512399"/>
    <lineage>
        <taxon>Bacteria</taxon>
        <taxon>Bacillati</taxon>
        <taxon>Bacillota</taxon>
        <taxon>Bacilli</taxon>
        <taxon>Bacillales</taxon>
        <taxon>Paenibacillaceae</taxon>
        <taxon>Paenibacillus</taxon>
    </lineage>
</organism>
<dbReference type="InterPro" id="IPR024496">
    <property type="entry name" value="Spore_germ_GerPE"/>
</dbReference>
<dbReference type="Proteomes" id="UP000093309">
    <property type="component" value="Unassembled WGS sequence"/>
</dbReference>